<dbReference type="InterPro" id="IPR029044">
    <property type="entry name" value="Nucleotide-diphossugar_trans"/>
</dbReference>
<evidence type="ECO:0000313" key="2">
    <source>
        <dbReference type="EMBL" id="SQH77482.1"/>
    </source>
</evidence>
<feature type="domain" description="Glycosyltransferase 2-like" evidence="1">
    <location>
        <begin position="6"/>
        <end position="122"/>
    </location>
</feature>
<dbReference type="Gene3D" id="3.90.550.10">
    <property type="entry name" value="Spore Coat Polysaccharide Biosynthesis Protein SpsA, Chain A"/>
    <property type="match status" value="1"/>
</dbReference>
<dbReference type="InterPro" id="IPR001173">
    <property type="entry name" value="Glyco_trans_2-like"/>
</dbReference>
<gene>
    <name evidence="2" type="primary">rfbG</name>
    <name evidence="2" type="ORF">SHEWBE_3519</name>
</gene>
<reference evidence="3" key="1">
    <citation type="submission" date="2018-06" db="EMBL/GenBank/DDBJ databases">
        <authorList>
            <person name="Cea G.-C."/>
            <person name="William W."/>
        </authorList>
    </citation>
    <scope>NUCLEOTIDE SEQUENCE [LARGE SCALE GENOMIC DNA]</scope>
    <source>
        <strain evidence="3">DB21MT-2</strain>
    </source>
</reference>
<dbReference type="PANTHER" id="PTHR22916:SF3">
    <property type="entry name" value="UDP-GLCNAC:BETAGAL BETA-1,3-N-ACETYLGLUCOSAMINYLTRANSFERASE-LIKE PROTEIN 1"/>
    <property type="match status" value="1"/>
</dbReference>
<dbReference type="GO" id="GO:0016758">
    <property type="term" value="F:hexosyltransferase activity"/>
    <property type="evidence" value="ECO:0007669"/>
    <property type="project" value="UniProtKB-ARBA"/>
</dbReference>
<dbReference type="RefSeq" id="WP_112353351.1">
    <property type="nucleotide sequence ID" value="NZ_LS483452.1"/>
</dbReference>
<evidence type="ECO:0000313" key="3">
    <source>
        <dbReference type="Proteomes" id="UP000250123"/>
    </source>
</evidence>
<dbReference type="SUPFAM" id="SSF53448">
    <property type="entry name" value="Nucleotide-diphospho-sugar transferases"/>
    <property type="match status" value="1"/>
</dbReference>
<organism evidence="2 3">
    <name type="scientific">Shewanella benthica</name>
    <dbReference type="NCBI Taxonomy" id="43661"/>
    <lineage>
        <taxon>Bacteria</taxon>
        <taxon>Pseudomonadati</taxon>
        <taxon>Pseudomonadota</taxon>
        <taxon>Gammaproteobacteria</taxon>
        <taxon>Alteromonadales</taxon>
        <taxon>Shewanellaceae</taxon>
        <taxon>Shewanella</taxon>
    </lineage>
</organism>
<dbReference type="EC" id="2.4.-.-" evidence="2"/>
<dbReference type="PANTHER" id="PTHR22916">
    <property type="entry name" value="GLYCOSYLTRANSFERASE"/>
    <property type="match status" value="1"/>
</dbReference>
<proteinExistence type="predicted"/>
<evidence type="ECO:0000259" key="1">
    <source>
        <dbReference type="Pfam" id="PF00535"/>
    </source>
</evidence>
<name>A0A330M5V2_9GAMM</name>
<keyword evidence="2" id="KW-0328">Glycosyltransferase</keyword>
<accession>A0A330M5V2</accession>
<dbReference type="KEGG" id="sbk:SHEWBE_3519"/>
<keyword evidence="2" id="KW-0808">Transferase</keyword>
<dbReference type="Proteomes" id="UP000250123">
    <property type="component" value="Chromosome SHEWBE"/>
</dbReference>
<dbReference type="Pfam" id="PF00535">
    <property type="entry name" value="Glycos_transf_2"/>
    <property type="match status" value="1"/>
</dbReference>
<dbReference type="EMBL" id="LS483452">
    <property type="protein sequence ID" value="SQH77482.1"/>
    <property type="molecule type" value="Genomic_DNA"/>
</dbReference>
<sequence length="295" mass="34360">MENKVCILLAAYNGEKYISQQFDSILNQKDVDVDIYVSVDRSEDETLNLVKEYQSTFKNIYLLPYGERFGGAGKNFYRLILDVNFSKYSYVALSDQDDIWLDDKISCAIDEILTNKVSGLSSAVTAFWAGGHQKKIDKSAKQTSHDHFFESPGPGCSFVLSKDLAIAFKTFLNEHDTLDIDYHDWLIYAFSRANNFEWYISRKSKMMYRQHENNQIGANSGFFSILRRLKMIRSGWYRCEIIKIISILNLNDNISKYIIKRTYLSNLKLIFKVTRLRRKSSEQFLLACFLFLNVF</sequence>
<dbReference type="AlphaFoldDB" id="A0A330M5V2"/>
<dbReference type="OrthoDB" id="9802649at2"/>
<protein>
    <submittedName>
        <fullName evidence="2">dTDP-rhamnosyl transferase RfbG</fullName>
        <ecNumber evidence="2">2.4.-.-</ecNumber>
    </submittedName>
</protein>